<dbReference type="KEGG" id="oih:OB3467"/>
<keyword evidence="1" id="KW-0812">Transmembrane</keyword>
<dbReference type="Pfam" id="PF19638">
    <property type="entry name" value="DUF6141"/>
    <property type="match status" value="1"/>
</dbReference>
<accession>Q8EKW5</accession>
<feature type="transmembrane region" description="Helical" evidence="1">
    <location>
        <begin position="52"/>
        <end position="73"/>
    </location>
</feature>
<keyword evidence="1" id="KW-1133">Transmembrane helix</keyword>
<proteinExistence type="predicted"/>
<dbReference type="EMBL" id="BA000028">
    <property type="protein sequence ID" value="BAC15423.1"/>
    <property type="molecule type" value="Genomic_DNA"/>
</dbReference>
<evidence type="ECO:0000313" key="2">
    <source>
        <dbReference type="EMBL" id="BAC15423.1"/>
    </source>
</evidence>
<keyword evidence="3" id="KW-1185">Reference proteome</keyword>
<evidence type="ECO:0000313" key="3">
    <source>
        <dbReference type="Proteomes" id="UP000000822"/>
    </source>
</evidence>
<sequence>MRVNQNSFHEIQHFRQIWVWISILLSASLMWYDFIQQIIFGKTVGSNPAPDAVVIAFWGLFGIIFPVFILLFLKLETEVRNDGIYIRFFPFHLQYRTFLFKDIQHYESITYSPIKRFGGWGIRFNTAGETAYNVKGKKGIELKLKYGTVVIGTQKTEEFKRVLDSVIEKE</sequence>
<dbReference type="AlphaFoldDB" id="Q8EKW5"/>
<organism evidence="2 3">
    <name type="scientific">Oceanobacillus iheyensis (strain DSM 14371 / CIP 107618 / JCM 11309 / KCTC 3954 / HTE831)</name>
    <dbReference type="NCBI Taxonomy" id="221109"/>
    <lineage>
        <taxon>Bacteria</taxon>
        <taxon>Bacillati</taxon>
        <taxon>Bacillota</taxon>
        <taxon>Bacilli</taxon>
        <taxon>Bacillales</taxon>
        <taxon>Bacillaceae</taxon>
        <taxon>Oceanobacillus</taxon>
    </lineage>
</organism>
<evidence type="ECO:0008006" key="4">
    <source>
        <dbReference type="Google" id="ProtNLM"/>
    </source>
</evidence>
<keyword evidence="1" id="KW-0472">Membrane</keyword>
<dbReference type="Proteomes" id="UP000000822">
    <property type="component" value="Chromosome"/>
</dbReference>
<reference evidence="2 3" key="2">
    <citation type="journal article" date="2002" name="Nucleic Acids Res.">
        <title>Genome sequence of Oceanobacillus iheyensis isolated from the Iheya Ridge and its unexpected adaptive capabilities to extreme environments.</title>
        <authorList>
            <person name="Takami H."/>
            <person name="Takaki Y."/>
            <person name="Uchiyama I."/>
        </authorList>
    </citation>
    <scope>NUCLEOTIDE SEQUENCE [LARGE SCALE GENOMIC DNA]</scope>
    <source>
        <strain evidence="3">DSM 14371 / CIP 107618 / JCM 11309 / KCTC 3954 / HTE831</strain>
    </source>
</reference>
<protein>
    <recommendedName>
        <fullName evidence="4">DUF304 domain-containing protein</fullName>
    </recommendedName>
</protein>
<dbReference type="RefSeq" id="WP_011067865.1">
    <property type="nucleotide sequence ID" value="NC_004193.1"/>
</dbReference>
<gene>
    <name evidence="2" type="ordered locus">OB3467</name>
</gene>
<feature type="transmembrane region" description="Helical" evidence="1">
    <location>
        <begin position="17"/>
        <end position="40"/>
    </location>
</feature>
<dbReference type="InterPro" id="IPR046139">
    <property type="entry name" value="DUF6141"/>
</dbReference>
<dbReference type="OrthoDB" id="582675at2"/>
<dbReference type="STRING" id="221109.gene:10735719"/>
<dbReference type="HOGENOM" id="CLU_112305_0_0_9"/>
<evidence type="ECO:0000256" key="1">
    <source>
        <dbReference type="SAM" id="Phobius"/>
    </source>
</evidence>
<dbReference type="eggNOG" id="ENOG5032Y0V">
    <property type="taxonomic scope" value="Bacteria"/>
</dbReference>
<reference evidence="2 3" key="1">
    <citation type="journal article" date="2001" name="FEMS Microbiol. Lett.">
        <title>Oceanobacillus iheyensis gen. nov., sp. nov., a deep-sea extremely halotolerant and alkaliphilic species isolated from a depth of 1050 m on the Iheya Ridge.</title>
        <authorList>
            <person name="Lu J."/>
            <person name="Nogi Y."/>
            <person name="Takami H."/>
        </authorList>
    </citation>
    <scope>NUCLEOTIDE SEQUENCE [LARGE SCALE GENOMIC DNA]</scope>
    <source>
        <strain evidence="3">DSM 14371 / CIP 107618 / JCM 11309 / KCTC 3954 / HTE831</strain>
    </source>
</reference>
<name>Q8EKW5_OCEIH</name>